<dbReference type="InterPro" id="IPR036188">
    <property type="entry name" value="FAD/NAD-bd_sf"/>
</dbReference>
<evidence type="ECO:0000256" key="2">
    <source>
        <dbReference type="ARBA" id="ARBA00023002"/>
    </source>
</evidence>
<proteinExistence type="predicted"/>
<dbReference type="OrthoDB" id="9786503at2"/>
<evidence type="ECO:0000256" key="1">
    <source>
        <dbReference type="ARBA" id="ARBA00022630"/>
    </source>
</evidence>
<dbReference type="SUPFAM" id="SSF51905">
    <property type="entry name" value="FAD/NAD(P)-binding domain"/>
    <property type="match status" value="1"/>
</dbReference>
<evidence type="ECO:0000313" key="4">
    <source>
        <dbReference type="EMBL" id="OWQ50908.1"/>
    </source>
</evidence>
<comment type="caution">
    <text evidence="4">The sequence shown here is derived from an EMBL/GenBank/DDBJ whole genome shotgun (WGS) entry which is preliminary data.</text>
</comment>
<gene>
    <name evidence="4" type="ORF">CEE60_16080</name>
</gene>
<sequence>MTDLPPHRFDVIIIGGSYAGMSAALQLVRARRKVLIIDGGAPRNRNARVAHGFLGREGLPPAEIASQAREELLRYPTLTWLTGAAVSAQAIDDDGNFQVSVEAGQAFVAQRVILAHGVTDALPDIQGIGERWGRSVFHCPYCHGYEVFEGRIGVIGCAKDGGAAQALLLCDWGNITLFCSEASAKIDAAQRGRLEACGVVIEATRVRAVEDTATVVLADGRRVEVDALFISPHSRLSTDLAEQLGCELKDGGCITTDSAKQTTVPGVFACGDAARMAGSIALAVGEGALAGVAVHHSLMGLLE</sequence>
<accession>A0A246HK93</accession>
<name>A0A246HK93_STEMA</name>
<evidence type="ECO:0000313" key="5">
    <source>
        <dbReference type="Proteomes" id="UP000198157"/>
    </source>
</evidence>
<dbReference type="GO" id="GO:0016491">
    <property type="term" value="F:oxidoreductase activity"/>
    <property type="evidence" value="ECO:0007669"/>
    <property type="project" value="UniProtKB-KW"/>
</dbReference>
<reference evidence="4 5" key="1">
    <citation type="submission" date="2017-06" db="EMBL/GenBank/DDBJ databases">
        <authorList>
            <person name="Kim H.J."/>
            <person name="Triplett B.A."/>
        </authorList>
    </citation>
    <scope>NUCLEOTIDE SEQUENCE [LARGE SCALE GENOMIC DNA]</scope>
    <source>
        <strain evidence="4 5">13146</strain>
    </source>
</reference>
<dbReference type="EMBL" id="NIVS01000046">
    <property type="protein sequence ID" value="OWQ50908.1"/>
    <property type="molecule type" value="Genomic_DNA"/>
</dbReference>
<dbReference type="InterPro" id="IPR023753">
    <property type="entry name" value="FAD/NAD-binding_dom"/>
</dbReference>
<organism evidence="4 5">
    <name type="scientific">Stenotrophomonas maltophilia</name>
    <name type="common">Pseudomonas maltophilia</name>
    <name type="synonym">Xanthomonas maltophilia</name>
    <dbReference type="NCBI Taxonomy" id="40324"/>
    <lineage>
        <taxon>Bacteria</taxon>
        <taxon>Pseudomonadati</taxon>
        <taxon>Pseudomonadota</taxon>
        <taxon>Gammaproteobacteria</taxon>
        <taxon>Lysobacterales</taxon>
        <taxon>Lysobacteraceae</taxon>
        <taxon>Stenotrophomonas</taxon>
        <taxon>Stenotrophomonas maltophilia group</taxon>
    </lineage>
</organism>
<dbReference type="Pfam" id="PF07992">
    <property type="entry name" value="Pyr_redox_2"/>
    <property type="match status" value="1"/>
</dbReference>
<dbReference type="PRINTS" id="PR00469">
    <property type="entry name" value="PNDRDTASEII"/>
</dbReference>
<dbReference type="AlphaFoldDB" id="A0A246HK93"/>
<dbReference type="PRINTS" id="PR00368">
    <property type="entry name" value="FADPNR"/>
</dbReference>
<keyword evidence="2" id="KW-0560">Oxidoreductase</keyword>
<dbReference type="Gene3D" id="3.50.50.60">
    <property type="entry name" value="FAD/NAD(P)-binding domain"/>
    <property type="match status" value="2"/>
</dbReference>
<keyword evidence="1" id="KW-0285">Flavoprotein</keyword>
<dbReference type="PANTHER" id="PTHR48105">
    <property type="entry name" value="THIOREDOXIN REDUCTASE 1-RELATED-RELATED"/>
    <property type="match status" value="1"/>
</dbReference>
<feature type="domain" description="FAD/NAD(P)-binding" evidence="3">
    <location>
        <begin position="9"/>
        <end position="286"/>
    </location>
</feature>
<evidence type="ECO:0000259" key="3">
    <source>
        <dbReference type="Pfam" id="PF07992"/>
    </source>
</evidence>
<protein>
    <submittedName>
        <fullName evidence="4">Thioredoxin reductase</fullName>
    </submittedName>
</protein>
<dbReference type="Proteomes" id="UP000198157">
    <property type="component" value="Unassembled WGS sequence"/>
</dbReference>
<dbReference type="InterPro" id="IPR050097">
    <property type="entry name" value="Ferredoxin-NADP_redctase_2"/>
</dbReference>